<keyword evidence="1" id="KW-0812">Transmembrane</keyword>
<evidence type="ECO:0000313" key="2">
    <source>
        <dbReference type="EMBL" id="HJG31434.1"/>
    </source>
</evidence>
<feature type="transmembrane region" description="Helical" evidence="1">
    <location>
        <begin position="26"/>
        <end position="43"/>
    </location>
</feature>
<proteinExistence type="predicted"/>
<keyword evidence="1" id="KW-1133">Transmembrane helix</keyword>
<feature type="transmembrane region" description="Helical" evidence="1">
    <location>
        <begin position="6"/>
        <end position="21"/>
    </location>
</feature>
<feature type="transmembrane region" description="Helical" evidence="1">
    <location>
        <begin position="73"/>
        <end position="94"/>
    </location>
</feature>
<accession>A0A921LRY8</accession>
<feature type="transmembrane region" description="Helical" evidence="1">
    <location>
        <begin position="130"/>
        <end position="156"/>
    </location>
</feature>
<dbReference type="EMBL" id="DYVF01000050">
    <property type="protein sequence ID" value="HJG31434.1"/>
    <property type="molecule type" value="Genomic_DNA"/>
</dbReference>
<gene>
    <name evidence="2" type="ORF">K8U80_08585</name>
</gene>
<feature type="transmembrane region" description="Helical" evidence="1">
    <location>
        <begin position="176"/>
        <end position="197"/>
    </location>
</feature>
<reference evidence="2" key="2">
    <citation type="submission" date="2021-09" db="EMBL/GenBank/DDBJ databases">
        <authorList>
            <person name="Gilroy R."/>
        </authorList>
    </citation>
    <scope>NUCLEOTIDE SEQUENCE</scope>
    <source>
        <strain evidence="2">ChiGjej2B2-7701</strain>
    </source>
</reference>
<evidence type="ECO:0000256" key="1">
    <source>
        <dbReference type="SAM" id="Phobius"/>
    </source>
</evidence>
<sequence length="202" mass="20594">MEYVVLYLLVNIAVGVAACFYGKKLFYLMLGALVFLGVLNIGLSSTDGSSVSFVIAVVLGIVAALLSKFVYKAGVFLVGAVSGAALGFVIGILLPQEASAYLGVIIALGALLVGLAALRWCDLFVRLGTAYAGSTFVVSNVLAAVLAFGSLGALAVPGDAMATFTALSDYIGGEFSAAHGTSILIGTVVFTIVGALVQKRQD</sequence>
<evidence type="ECO:0000313" key="3">
    <source>
        <dbReference type="Proteomes" id="UP000746751"/>
    </source>
</evidence>
<organism evidence="2 3">
    <name type="scientific">Collinsella ihumii</name>
    <dbReference type="NCBI Taxonomy" id="1720204"/>
    <lineage>
        <taxon>Bacteria</taxon>
        <taxon>Bacillati</taxon>
        <taxon>Actinomycetota</taxon>
        <taxon>Coriobacteriia</taxon>
        <taxon>Coriobacteriales</taxon>
        <taxon>Coriobacteriaceae</taxon>
        <taxon>Collinsella</taxon>
    </lineage>
</organism>
<feature type="transmembrane region" description="Helical" evidence="1">
    <location>
        <begin position="100"/>
        <end position="118"/>
    </location>
</feature>
<keyword evidence="1" id="KW-0472">Membrane</keyword>
<feature type="transmembrane region" description="Helical" evidence="1">
    <location>
        <begin position="49"/>
        <end position="66"/>
    </location>
</feature>
<comment type="caution">
    <text evidence="2">The sequence shown here is derived from an EMBL/GenBank/DDBJ whole genome shotgun (WGS) entry which is preliminary data.</text>
</comment>
<protein>
    <submittedName>
        <fullName evidence="2">TMEM198/TM7SF3 family protein</fullName>
    </submittedName>
</protein>
<name>A0A921LRY8_9ACTN</name>
<reference evidence="2" key="1">
    <citation type="journal article" date="2021" name="PeerJ">
        <title>Extensive microbial diversity within the chicken gut microbiome revealed by metagenomics and culture.</title>
        <authorList>
            <person name="Gilroy R."/>
            <person name="Ravi A."/>
            <person name="Getino M."/>
            <person name="Pursley I."/>
            <person name="Horton D.L."/>
            <person name="Alikhan N.F."/>
            <person name="Baker D."/>
            <person name="Gharbi K."/>
            <person name="Hall N."/>
            <person name="Watson M."/>
            <person name="Adriaenssens E.M."/>
            <person name="Foster-Nyarko E."/>
            <person name="Jarju S."/>
            <person name="Secka A."/>
            <person name="Antonio M."/>
            <person name="Oren A."/>
            <person name="Chaudhuri R.R."/>
            <person name="La Ragione R."/>
            <person name="Hildebrand F."/>
            <person name="Pallen M.J."/>
        </authorList>
    </citation>
    <scope>NUCLEOTIDE SEQUENCE</scope>
    <source>
        <strain evidence="2">ChiGjej2B2-7701</strain>
    </source>
</reference>
<dbReference type="AlphaFoldDB" id="A0A921LRY8"/>
<dbReference type="Proteomes" id="UP000746751">
    <property type="component" value="Unassembled WGS sequence"/>
</dbReference>